<feature type="transmembrane region" description="Helical" evidence="6">
    <location>
        <begin position="22"/>
        <end position="42"/>
    </location>
</feature>
<dbReference type="PANTHER" id="PTHR32196:SF72">
    <property type="entry name" value="RIBOSE IMPORT PERMEASE PROTEIN RBSC"/>
    <property type="match status" value="1"/>
</dbReference>
<feature type="transmembrane region" description="Helical" evidence="6">
    <location>
        <begin position="143"/>
        <end position="163"/>
    </location>
</feature>
<keyword evidence="2" id="KW-1003">Cell membrane</keyword>
<feature type="transmembrane region" description="Helical" evidence="6">
    <location>
        <begin position="237"/>
        <end position="258"/>
    </location>
</feature>
<evidence type="ECO:0000256" key="2">
    <source>
        <dbReference type="ARBA" id="ARBA00022475"/>
    </source>
</evidence>
<feature type="transmembrane region" description="Helical" evidence="6">
    <location>
        <begin position="270"/>
        <end position="300"/>
    </location>
</feature>
<keyword evidence="3 6" id="KW-0812">Transmembrane</keyword>
<dbReference type="GO" id="GO:0022857">
    <property type="term" value="F:transmembrane transporter activity"/>
    <property type="evidence" value="ECO:0007669"/>
    <property type="project" value="InterPro"/>
</dbReference>
<organism evidence="7">
    <name type="scientific">Caldilinea aerophila</name>
    <dbReference type="NCBI Taxonomy" id="133453"/>
    <lineage>
        <taxon>Bacteria</taxon>
        <taxon>Bacillati</taxon>
        <taxon>Chloroflexota</taxon>
        <taxon>Caldilineae</taxon>
        <taxon>Caldilineales</taxon>
        <taxon>Caldilineaceae</taxon>
        <taxon>Caldilinea</taxon>
    </lineage>
</organism>
<proteinExistence type="predicted"/>
<evidence type="ECO:0000256" key="5">
    <source>
        <dbReference type="ARBA" id="ARBA00023136"/>
    </source>
</evidence>
<protein>
    <submittedName>
        <fullName evidence="7">ABC transporter permease</fullName>
    </submittedName>
</protein>
<comment type="subcellular location">
    <subcellularLocation>
        <location evidence="1">Cell membrane</location>
        <topology evidence="1">Multi-pass membrane protein</topology>
    </subcellularLocation>
</comment>
<dbReference type="PANTHER" id="PTHR32196">
    <property type="entry name" value="ABC TRANSPORTER PERMEASE PROTEIN YPHD-RELATED-RELATED"/>
    <property type="match status" value="1"/>
</dbReference>
<dbReference type="GO" id="GO:0005886">
    <property type="term" value="C:plasma membrane"/>
    <property type="evidence" value="ECO:0007669"/>
    <property type="project" value="UniProtKB-SubCell"/>
</dbReference>
<gene>
    <name evidence="7" type="ORF">ENQ20_00185</name>
</gene>
<reference evidence="7" key="1">
    <citation type="journal article" date="2020" name="mSystems">
        <title>Genome- and Community-Level Interaction Insights into Carbon Utilization and Element Cycling Functions of Hydrothermarchaeota in Hydrothermal Sediment.</title>
        <authorList>
            <person name="Zhou Z."/>
            <person name="Liu Y."/>
            <person name="Xu W."/>
            <person name="Pan J."/>
            <person name="Luo Z.H."/>
            <person name="Li M."/>
        </authorList>
    </citation>
    <scope>NUCLEOTIDE SEQUENCE [LARGE SCALE GENOMIC DNA]</scope>
    <source>
        <strain evidence="7">SpSt-289</strain>
    </source>
</reference>
<dbReference type="Pfam" id="PF02653">
    <property type="entry name" value="BPD_transp_2"/>
    <property type="match status" value="1"/>
</dbReference>
<feature type="transmembrane region" description="Helical" evidence="6">
    <location>
        <begin position="54"/>
        <end position="78"/>
    </location>
</feature>
<keyword evidence="5 6" id="KW-0472">Membrane</keyword>
<dbReference type="EMBL" id="DSMG01000002">
    <property type="protein sequence ID" value="HDX29893.1"/>
    <property type="molecule type" value="Genomic_DNA"/>
</dbReference>
<evidence type="ECO:0000256" key="6">
    <source>
        <dbReference type="SAM" id="Phobius"/>
    </source>
</evidence>
<evidence type="ECO:0000256" key="3">
    <source>
        <dbReference type="ARBA" id="ARBA00022692"/>
    </source>
</evidence>
<dbReference type="InterPro" id="IPR001851">
    <property type="entry name" value="ABC_transp_permease"/>
</dbReference>
<feature type="transmembrane region" description="Helical" evidence="6">
    <location>
        <begin position="84"/>
        <end position="104"/>
    </location>
</feature>
<feature type="transmembrane region" description="Helical" evidence="6">
    <location>
        <begin position="184"/>
        <end position="206"/>
    </location>
</feature>
<evidence type="ECO:0000256" key="1">
    <source>
        <dbReference type="ARBA" id="ARBA00004651"/>
    </source>
</evidence>
<accession>A0A7C1FIB7</accession>
<evidence type="ECO:0000313" key="7">
    <source>
        <dbReference type="EMBL" id="HDX29893.1"/>
    </source>
</evidence>
<dbReference type="AlphaFoldDB" id="A0A7C1FIB7"/>
<evidence type="ECO:0000256" key="4">
    <source>
        <dbReference type="ARBA" id="ARBA00022989"/>
    </source>
</evidence>
<keyword evidence="4 6" id="KW-1133">Transmembrane helix</keyword>
<name>A0A7C1FIB7_9CHLR</name>
<comment type="caution">
    <text evidence="7">The sequence shown here is derived from an EMBL/GenBank/DDBJ whole genome shotgun (WGS) entry which is preliminary data.</text>
</comment>
<feature type="transmembrane region" description="Helical" evidence="6">
    <location>
        <begin position="116"/>
        <end position="137"/>
    </location>
</feature>
<sequence length="350" mass="36772">MSETTISASHERNKAAEALRHALAATGPLLVLLLLILILWILSPPFRSPTSLMLLALEAAAIGVVAAGQTFVILTGGIDLSVEAMVSFAGVTAAILIAGTNVAGGQIAFGIADWQAVLIAITAGLAIGMFQGLIITGMNMNPLIVTLGFRSMLLGVSLVWTRGAGINIQKGPFLNFVTSTVDLFGLRVPMPFIIVLGIYFLLWIVLKHTKFGRYTYAIGGNETATRLSGINVDRVKVFIYGISGLLAAIGGILVMARLQSGAYQNGTNMTLISVAAVVIGGTALSGGVGGIWGTLIGVFIIRIVEAGLVYMSVPSNAKEIVIGAIIVLAVALDVIRRGDVKWLRFKRSRT</sequence>
<dbReference type="CDD" id="cd06579">
    <property type="entry name" value="TM_PBP1_transp_AraH_like"/>
    <property type="match status" value="1"/>
</dbReference>